<evidence type="ECO:0000256" key="3">
    <source>
        <dbReference type="ARBA" id="ARBA00023082"/>
    </source>
</evidence>
<dbReference type="SUPFAM" id="SSF88946">
    <property type="entry name" value="Sigma2 domain of RNA polymerase sigma factors"/>
    <property type="match status" value="1"/>
</dbReference>
<dbReference type="Proteomes" id="UP000664628">
    <property type="component" value="Unassembled WGS sequence"/>
</dbReference>
<name>A0ABS3JG31_9BACT</name>
<feature type="domain" description="RNA polymerase sigma factor 70 region 4 type 2" evidence="5">
    <location>
        <begin position="126"/>
        <end position="178"/>
    </location>
</feature>
<reference evidence="6 7" key="1">
    <citation type="submission" date="2021-03" db="EMBL/GenBank/DDBJ databases">
        <title>Fibrella sp. HMF5405 genome sequencing and assembly.</title>
        <authorList>
            <person name="Kang H."/>
            <person name="Kim H."/>
            <person name="Bae S."/>
            <person name="Joh K."/>
        </authorList>
    </citation>
    <scope>NUCLEOTIDE SEQUENCE [LARGE SCALE GENOMIC DNA]</scope>
    <source>
        <strain evidence="6 7">HMF5405</strain>
    </source>
</reference>
<dbReference type="InterPro" id="IPR013324">
    <property type="entry name" value="RNA_pol_sigma_r3/r4-like"/>
</dbReference>
<dbReference type="NCBIfam" id="TIGR02937">
    <property type="entry name" value="sigma70-ECF"/>
    <property type="match status" value="1"/>
</dbReference>
<comment type="similarity">
    <text evidence="1">Belongs to the sigma-70 factor family. ECF subfamily.</text>
</comment>
<dbReference type="Gene3D" id="1.10.1740.10">
    <property type="match status" value="1"/>
</dbReference>
<evidence type="ECO:0000313" key="7">
    <source>
        <dbReference type="Proteomes" id="UP000664628"/>
    </source>
</evidence>
<organism evidence="6 7">
    <name type="scientific">Fibrella forsythiae</name>
    <dbReference type="NCBI Taxonomy" id="2817061"/>
    <lineage>
        <taxon>Bacteria</taxon>
        <taxon>Pseudomonadati</taxon>
        <taxon>Bacteroidota</taxon>
        <taxon>Cytophagia</taxon>
        <taxon>Cytophagales</taxon>
        <taxon>Spirosomataceae</taxon>
        <taxon>Fibrella</taxon>
    </lineage>
</organism>
<keyword evidence="7" id="KW-1185">Reference proteome</keyword>
<dbReference type="Pfam" id="PF08281">
    <property type="entry name" value="Sigma70_r4_2"/>
    <property type="match status" value="1"/>
</dbReference>
<evidence type="ECO:0000259" key="5">
    <source>
        <dbReference type="Pfam" id="PF08281"/>
    </source>
</evidence>
<dbReference type="InterPro" id="IPR036388">
    <property type="entry name" value="WH-like_DNA-bd_sf"/>
</dbReference>
<dbReference type="InterPro" id="IPR013249">
    <property type="entry name" value="RNA_pol_sigma70_r4_t2"/>
</dbReference>
<comment type="caution">
    <text evidence="6">The sequence shown here is derived from an EMBL/GenBank/DDBJ whole genome shotgun (WGS) entry which is preliminary data.</text>
</comment>
<sequence length="195" mass="22925">MSEQTEQQRWDAFKAGDEAAYTELYQLHVRAMYRYGLSLVAASEAFVLDCIHDVFTEIWVKRTRLSTPDNVRFYLLRALKTRIMHLLERKERPYQSLSEADYEDLWSQPDELEQQEDIAEATNRQERIKLLIAQLPPRQQEALKLRFVENMDYGQIAEVLEVNKQSAQNLVFRAVEKLRGRLLGLLLTFSIIFLA</sequence>
<dbReference type="CDD" id="cd06171">
    <property type="entry name" value="Sigma70_r4"/>
    <property type="match status" value="1"/>
</dbReference>
<dbReference type="SUPFAM" id="SSF88659">
    <property type="entry name" value="Sigma3 and sigma4 domains of RNA polymerase sigma factors"/>
    <property type="match status" value="1"/>
</dbReference>
<dbReference type="InterPro" id="IPR039425">
    <property type="entry name" value="RNA_pol_sigma-70-like"/>
</dbReference>
<dbReference type="EMBL" id="JAFMYW010000002">
    <property type="protein sequence ID" value="MBO0948957.1"/>
    <property type="molecule type" value="Genomic_DNA"/>
</dbReference>
<evidence type="ECO:0000256" key="2">
    <source>
        <dbReference type="ARBA" id="ARBA00023015"/>
    </source>
</evidence>
<keyword evidence="2" id="KW-0805">Transcription regulation</keyword>
<keyword evidence="3" id="KW-0731">Sigma factor</keyword>
<evidence type="ECO:0000256" key="1">
    <source>
        <dbReference type="ARBA" id="ARBA00010641"/>
    </source>
</evidence>
<dbReference type="Gene3D" id="1.10.10.10">
    <property type="entry name" value="Winged helix-like DNA-binding domain superfamily/Winged helix DNA-binding domain"/>
    <property type="match status" value="1"/>
</dbReference>
<gene>
    <name evidence="6" type="ORF">J2I46_10215</name>
</gene>
<dbReference type="PANTHER" id="PTHR43133">
    <property type="entry name" value="RNA POLYMERASE ECF-TYPE SIGMA FACTO"/>
    <property type="match status" value="1"/>
</dbReference>
<accession>A0ABS3JG31</accession>
<proteinExistence type="inferred from homology"/>
<protein>
    <submittedName>
        <fullName evidence="6">Sigma-70 family RNA polymerase sigma factor</fullName>
    </submittedName>
</protein>
<evidence type="ECO:0000256" key="4">
    <source>
        <dbReference type="ARBA" id="ARBA00023163"/>
    </source>
</evidence>
<dbReference type="InterPro" id="IPR014284">
    <property type="entry name" value="RNA_pol_sigma-70_dom"/>
</dbReference>
<dbReference type="PANTHER" id="PTHR43133:SF46">
    <property type="entry name" value="RNA POLYMERASE SIGMA-70 FACTOR ECF SUBFAMILY"/>
    <property type="match status" value="1"/>
</dbReference>
<keyword evidence="4" id="KW-0804">Transcription</keyword>
<dbReference type="InterPro" id="IPR013325">
    <property type="entry name" value="RNA_pol_sigma_r2"/>
</dbReference>
<evidence type="ECO:0000313" key="6">
    <source>
        <dbReference type="EMBL" id="MBO0948957.1"/>
    </source>
</evidence>